<dbReference type="InterPro" id="IPR058594">
    <property type="entry name" value="PB1-like_dom_pln"/>
</dbReference>
<reference evidence="3 4" key="1">
    <citation type="journal article" date="2022" name="G3 (Bethesda)">
        <title>Whole-genome sequence and methylome profiling of the almond [Prunus dulcis (Mill.) D.A. Webb] cultivar 'Nonpareil'.</title>
        <authorList>
            <person name="D'Amico-Willman K.M."/>
            <person name="Ouma W.Z."/>
            <person name="Meulia T."/>
            <person name="Sideli G.M."/>
            <person name="Gradziel T.M."/>
            <person name="Fresnedo-Ramirez J."/>
        </authorList>
    </citation>
    <scope>NUCLEOTIDE SEQUENCE [LARGE SCALE GENOMIC DNA]</scope>
    <source>
        <strain evidence="3">Clone GOH B32 T37-40</strain>
    </source>
</reference>
<proteinExistence type="predicted"/>
<dbReference type="Pfam" id="PF26130">
    <property type="entry name" value="PB1-like"/>
    <property type="match status" value="1"/>
</dbReference>
<evidence type="ECO:0000313" key="4">
    <source>
        <dbReference type="Proteomes" id="UP001054821"/>
    </source>
</evidence>
<name>A0AAD4VL98_PRUDU</name>
<feature type="compositionally biased region" description="Acidic residues" evidence="1">
    <location>
        <begin position="175"/>
        <end position="186"/>
    </location>
</feature>
<gene>
    <name evidence="3" type="ORF">L3X38_026560</name>
</gene>
<protein>
    <recommendedName>
        <fullName evidence="2">PB1-like domain-containing protein</fullName>
    </recommendedName>
</protein>
<feature type="domain" description="PB1-like" evidence="2">
    <location>
        <begin position="2"/>
        <end position="80"/>
    </location>
</feature>
<accession>A0AAD4VL98</accession>
<evidence type="ECO:0000259" key="2">
    <source>
        <dbReference type="Pfam" id="PF26130"/>
    </source>
</evidence>
<dbReference type="EMBL" id="JAJFAZ020000005">
    <property type="protein sequence ID" value="KAI5327164.1"/>
    <property type="molecule type" value="Genomic_DNA"/>
</dbReference>
<organism evidence="3 4">
    <name type="scientific">Prunus dulcis</name>
    <name type="common">Almond</name>
    <name type="synonym">Amygdalus dulcis</name>
    <dbReference type="NCBI Taxonomy" id="3755"/>
    <lineage>
        <taxon>Eukaryota</taxon>
        <taxon>Viridiplantae</taxon>
        <taxon>Streptophyta</taxon>
        <taxon>Embryophyta</taxon>
        <taxon>Tracheophyta</taxon>
        <taxon>Spermatophyta</taxon>
        <taxon>Magnoliopsida</taxon>
        <taxon>eudicotyledons</taxon>
        <taxon>Gunneridae</taxon>
        <taxon>Pentapetalae</taxon>
        <taxon>rosids</taxon>
        <taxon>fabids</taxon>
        <taxon>Rosales</taxon>
        <taxon>Rosaceae</taxon>
        <taxon>Amygdaloideae</taxon>
        <taxon>Amygdaleae</taxon>
        <taxon>Prunus</taxon>
    </lineage>
</organism>
<dbReference type="Proteomes" id="UP001054821">
    <property type="component" value="Chromosome 5"/>
</dbReference>
<sequence length="186" mass="21034">MNHGGSISDNLYVNGTLDFIDFCDKDQMSMFEIGLMVKKLGYDGIVLYHYKLPNSSSVEKLLCDENVMKMCECVPRTKSNVKQPTKYPEPHKVKIVEQEAVNDVGGFSKPKAPKKGNDHAPVEYTFRPLEDEERNEGEGGVVNESEDFHYTNLQDTRLEEGDQVVEDELRSIHSDEDDDTVAGEKI</sequence>
<keyword evidence="4" id="KW-1185">Reference proteome</keyword>
<evidence type="ECO:0000313" key="3">
    <source>
        <dbReference type="EMBL" id="KAI5327164.1"/>
    </source>
</evidence>
<comment type="caution">
    <text evidence="3">The sequence shown here is derived from an EMBL/GenBank/DDBJ whole genome shotgun (WGS) entry which is preliminary data.</text>
</comment>
<dbReference type="AlphaFoldDB" id="A0AAD4VL98"/>
<feature type="region of interest" description="Disordered" evidence="1">
    <location>
        <begin position="127"/>
        <end position="186"/>
    </location>
</feature>
<evidence type="ECO:0000256" key="1">
    <source>
        <dbReference type="SAM" id="MobiDB-lite"/>
    </source>
</evidence>